<sequence length="283" mass="29234">MSTLQQPPRLNALAILSLVSAFFLSLMAVITGHIALSQIRRTGERGREFAVAGIVIGYIGLAAGLLTTLVVILAIVIAAASGGFWHRNVIVGPVPDARGPGSTEVPSPSADPYAPAAPSDITFDAGTSLSSGTVPHISDGLLGDSLWKLTTPKADGTWVYTSTDGRCTTTFHEGALDAGLDVTKGDDLATTDSYLAALTSSSASDVADFADDDYITLDQPEDNAIVETRRLAGNDSGGRPHVAVARAFAALEQGVSINIACDTKALAIDAYDHVLSKTALLVG</sequence>
<dbReference type="Proteomes" id="UP000256486">
    <property type="component" value="Unassembled WGS sequence"/>
</dbReference>
<keyword evidence="1" id="KW-0472">Membrane</keyword>
<protein>
    <recommendedName>
        <fullName evidence="2">DUF4190 domain-containing protein</fullName>
    </recommendedName>
</protein>
<gene>
    <name evidence="3" type="ORF">B7R54_16490</name>
</gene>
<feature type="transmembrane region" description="Helical" evidence="1">
    <location>
        <begin position="12"/>
        <end position="37"/>
    </location>
</feature>
<evidence type="ECO:0000313" key="4">
    <source>
        <dbReference type="Proteomes" id="UP000256486"/>
    </source>
</evidence>
<dbReference type="RefSeq" id="WP_116415994.1">
    <property type="nucleotide sequence ID" value="NZ_NBWZ01000001.1"/>
</dbReference>
<organism evidence="3 4">
    <name type="scientific">Subtercola boreus</name>
    <dbReference type="NCBI Taxonomy" id="120213"/>
    <lineage>
        <taxon>Bacteria</taxon>
        <taxon>Bacillati</taxon>
        <taxon>Actinomycetota</taxon>
        <taxon>Actinomycetes</taxon>
        <taxon>Micrococcales</taxon>
        <taxon>Microbacteriaceae</taxon>
        <taxon>Subtercola</taxon>
    </lineage>
</organism>
<accession>A0A3E0VPI4</accession>
<proteinExistence type="predicted"/>
<dbReference type="Pfam" id="PF13828">
    <property type="entry name" value="DUF4190"/>
    <property type="match status" value="1"/>
</dbReference>
<feature type="transmembrane region" description="Helical" evidence="1">
    <location>
        <begin position="49"/>
        <end position="80"/>
    </location>
</feature>
<reference evidence="3 4" key="1">
    <citation type="submission" date="2017-04" db="EMBL/GenBank/DDBJ databases">
        <title>Comparative genome analysis of Subtercola boreus.</title>
        <authorList>
            <person name="Cho Y.-J."/>
            <person name="Cho A."/>
            <person name="Kim O.-S."/>
            <person name="Lee J.-I."/>
        </authorList>
    </citation>
    <scope>NUCLEOTIDE SEQUENCE [LARGE SCALE GENOMIC DNA]</scope>
    <source>
        <strain evidence="3 4">K300</strain>
    </source>
</reference>
<dbReference type="EMBL" id="NBWZ01000001">
    <property type="protein sequence ID" value="RFA11348.1"/>
    <property type="molecule type" value="Genomic_DNA"/>
</dbReference>
<keyword evidence="1" id="KW-1133">Transmembrane helix</keyword>
<dbReference type="InterPro" id="IPR025241">
    <property type="entry name" value="DUF4190"/>
</dbReference>
<evidence type="ECO:0000256" key="1">
    <source>
        <dbReference type="SAM" id="Phobius"/>
    </source>
</evidence>
<keyword evidence="4" id="KW-1185">Reference proteome</keyword>
<evidence type="ECO:0000313" key="3">
    <source>
        <dbReference type="EMBL" id="RFA11348.1"/>
    </source>
</evidence>
<dbReference type="OrthoDB" id="5073374at2"/>
<dbReference type="AlphaFoldDB" id="A0A3E0VPI4"/>
<evidence type="ECO:0000259" key="2">
    <source>
        <dbReference type="Pfam" id="PF13828"/>
    </source>
</evidence>
<name>A0A3E0VPI4_9MICO</name>
<feature type="domain" description="DUF4190" evidence="2">
    <location>
        <begin position="13"/>
        <end position="66"/>
    </location>
</feature>
<comment type="caution">
    <text evidence="3">The sequence shown here is derived from an EMBL/GenBank/DDBJ whole genome shotgun (WGS) entry which is preliminary data.</text>
</comment>
<keyword evidence="1" id="KW-0812">Transmembrane</keyword>